<feature type="domain" description="Ribonuclease H2 subunit B wHTH" evidence="9">
    <location>
        <begin position="172"/>
        <end position="304"/>
    </location>
</feature>
<protein>
    <recommendedName>
        <fullName evidence="4">Ribonuclease H2 subunit B</fullName>
    </recommendedName>
    <alternativeName>
        <fullName evidence="7">Ribonuclease HI subunit B</fullName>
    </alternativeName>
</protein>
<dbReference type="GO" id="GO:0006401">
    <property type="term" value="P:RNA catabolic process"/>
    <property type="evidence" value="ECO:0007669"/>
    <property type="project" value="TreeGrafter"/>
</dbReference>
<feature type="compositionally biased region" description="Basic and acidic residues" evidence="8">
    <location>
        <begin position="354"/>
        <end position="370"/>
    </location>
</feature>
<evidence type="ECO:0000256" key="6">
    <source>
        <dbReference type="ARBA" id="ARBA00024778"/>
    </source>
</evidence>
<dbReference type="InterPro" id="IPR040456">
    <property type="entry name" value="RNase_H2_suB"/>
</dbReference>
<dbReference type="AlphaFoldDB" id="A0A7R8ZAC0"/>
<feature type="compositionally biased region" description="Polar residues" evidence="8">
    <location>
        <begin position="376"/>
        <end position="387"/>
    </location>
</feature>
<evidence type="ECO:0000256" key="1">
    <source>
        <dbReference type="ARBA" id="ARBA00004123"/>
    </source>
</evidence>
<dbReference type="Pfam" id="PF17745">
    <property type="entry name" value="Ydr279_N"/>
    <property type="match status" value="1"/>
</dbReference>
<name>A0A7R8ZAC0_TIMDO</name>
<dbReference type="InterPro" id="IPR019024">
    <property type="entry name" value="RNase_H2_suB_wHTH"/>
</dbReference>
<dbReference type="GO" id="GO:0032299">
    <property type="term" value="C:ribonuclease H2 complex"/>
    <property type="evidence" value="ECO:0007669"/>
    <property type="project" value="InterPro"/>
</dbReference>
<gene>
    <name evidence="11" type="ORF">TDIB3V08_LOCUS5508</name>
</gene>
<feature type="region of interest" description="Disordered" evidence="8">
    <location>
        <begin position="354"/>
        <end position="387"/>
    </location>
</feature>
<dbReference type="EMBL" id="OA566667">
    <property type="protein sequence ID" value="CAD7199253.1"/>
    <property type="molecule type" value="Genomic_DNA"/>
</dbReference>
<dbReference type="InterPro" id="IPR041195">
    <property type="entry name" value="Rnh202_N"/>
</dbReference>
<dbReference type="PANTHER" id="PTHR13383">
    <property type="entry name" value="RIBONUCLEASE H2 SUBUNIT B"/>
    <property type="match status" value="1"/>
</dbReference>
<comment type="subcellular location">
    <subcellularLocation>
        <location evidence="1">Nucleus</location>
    </subcellularLocation>
</comment>
<comment type="subunit">
    <text evidence="3">The RNase H2 complex is a heterotrimer composed of the catalytic subunit RNASEH2A and the non-catalytic subunits RNASEH2B and RNASEH2C.</text>
</comment>
<evidence type="ECO:0000256" key="5">
    <source>
        <dbReference type="ARBA" id="ARBA00023242"/>
    </source>
</evidence>
<dbReference type="CDD" id="cd09270">
    <property type="entry name" value="RNase_H2-B"/>
    <property type="match status" value="1"/>
</dbReference>
<evidence type="ECO:0000256" key="8">
    <source>
        <dbReference type="SAM" id="MobiDB-lite"/>
    </source>
</evidence>
<comment type="similarity">
    <text evidence="2">Belongs to the RNase H2 subunit B family.</text>
</comment>
<dbReference type="GO" id="GO:0005654">
    <property type="term" value="C:nucleoplasm"/>
    <property type="evidence" value="ECO:0007669"/>
    <property type="project" value="TreeGrafter"/>
</dbReference>
<feature type="domain" description="Rnh202 triple barrel" evidence="10">
    <location>
        <begin position="113"/>
        <end position="169"/>
    </location>
</feature>
<evidence type="ECO:0000313" key="11">
    <source>
        <dbReference type="EMBL" id="CAD7199253.1"/>
    </source>
</evidence>
<organism evidence="11">
    <name type="scientific">Timema douglasi</name>
    <name type="common">Walking stick</name>
    <dbReference type="NCBI Taxonomy" id="61478"/>
    <lineage>
        <taxon>Eukaryota</taxon>
        <taxon>Metazoa</taxon>
        <taxon>Ecdysozoa</taxon>
        <taxon>Arthropoda</taxon>
        <taxon>Hexapoda</taxon>
        <taxon>Insecta</taxon>
        <taxon>Pterygota</taxon>
        <taxon>Neoptera</taxon>
        <taxon>Polyneoptera</taxon>
        <taxon>Phasmatodea</taxon>
        <taxon>Timematodea</taxon>
        <taxon>Timematoidea</taxon>
        <taxon>Timematidae</taxon>
        <taxon>Timema</taxon>
    </lineage>
</organism>
<evidence type="ECO:0000256" key="3">
    <source>
        <dbReference type="ARBA" id="ARBA00011277"/>
    </source>
</evidence>
<comment type="function">
    <text evidence="6">Non catalytic subunit of RNase H2, an endonuclease that specifically degrades the RNA of RNA:DNA hybrids. Participates in DNA replication, possibly by mediating the removal of lagging-strand Okazaki fragment RNA primers during DNA replication. Mediates the excision of single ribonucleotides from DNA:RNA duplexes.</text>
</comment>
<evidence type="ECO:0000256" key="7">
    <source>
        <dbReference type="ARBA" id="ARBA00033464"/>
    </source>
</evidence>
<dbReference type="PANTHER" id="PTHR13383:SF11">
    <property type="entry name" value="RIBONUCLEASE H2 SUBUNIT B"/>
    <property type="match status" value="1"/>
</dbReference>
<evidence type="ECO:0000256" key="4">
    <source>
        <dbReference type="ARBA" id="ARBA00019062"/>
    </source>
</evidence>
<dbReference type="FunFam" id="1.10.20.120:FF:000002">
    <property type="entry name" value="Ribonuclease H2 subunit B"/>
    <property type="match status" value="1"/>
</dbReference>
<reference evidence="11" key="1">
    <citation type="submission" date="2020-11" db="EMBL/GenBank/DDBJ databases">
        <authorList>
            <person name="Tran Van P."/>
        </authorList>
    </citation>
    <scope>NUCLEOTIDE SEQUENCE</scope>
</reference>
<accession>A0A7R8ZAC0</accession>
<evidence type="ECO:0000259" key="9">
    <source>
        <dbReference type="Pfam" id="PF09468"/>
    </source>
</evidence>
<keyword evidence="5" id="KW-0539">Nucleus</keyword>
<dbReference type="Gene3D" id="2.20.25.530">
    <property type="match status" value="1"/>
</dbReference>
<dbReference type="Gene3D" id="1.10.20.120">
    <property type="match status" value="1"/>
</dbReference>
<proteinExistence type="inferred from homology"/>
<evidence type="ECO:0000259" key="10">
    <source>
        <dbReference type="Pfam" id="PF17745"/>
    </source>
</evidence>
<evidence type="ECO:0000256" key="2">
    <source>
        <dbReference type="ARBA" id="ARBA00009823"/>
    </source>
</evidence>
<dbReference type="Pfam" id="PF09468">
    <property type="entry name" value="RNase_H2-Ydr279"/>
    <property type="match status" value="1"/>
</dbReference>
<sequence>MELRTPSLVGTPTTNCGSVEFMLESTKIIPSQLQVGLFGFLLHLDLQQQSIRSIASLTSQTEWSDILAISNLTWAITRQSSERQLTGHKWVTWRSRGDSLEVPEGFVGGGTPDVVQLRHPQTGAPAMFLFSPGDGMVQEVLTFSENRRSWFIDESVKSDGKMHLSTPIDPIFLVLPYLRKASQVMPLEQILKDEEFPETERLLHAAGLKHLTQVADRRGDDELCAYKYNEEKALSWLQRKAERVAEVLKQKGIAVSSGAMSANFVKSCSKQDADTGGVRAVRSTLKYAHGMLSEYLPEDLSLKLGQQMSLPEDCHPASSKRKLAVGGNSNNMQGDVKKVRAELDLANGGVLDLTKPEKSTKSVSSKDKARAKVASGSKTISTFFKKK</sequence>